<reference evidence="4 5" key="1">
    <citation type="submission" date="2016-10" db="EMBL/GenBank/DDBJ databases">
        <authorList>
            <person name="de Groot N.N."/>
        </authorList>
    </citation>
    <scope>NUCLEOTIDE SEQUENCE [LARGE SCALE GENOMIC DNA]</scope>
    <source>
        <strain evidence="4 5">DSM 45610</strain>
    </source>
</reference>
<dbReference type="STRING" id="1048340.SAMN05444487_10123"/>
<dbReference type="OrthoDB" id="9783818at2"/>
<evidence type="ECO:0000256" key="1">
    <source>
        <dbReference type="SAM" id="MobiDB-lite"/>
    </source>
</evidence>
<dbReference type="SMART" id="SM00327">
    <property type="entry name" value="VWA"/>
    <property type="match status" value="1"/>
</dbReference>
<dbReference type="Proteomes" id="UP000198534">
    <property type="component" value="Unassembled WGS sequence"/>
</dbReference>
<dbReference type="PROSITE" id="PS51257">
    <property type="entry name" value="PROKAR_LIPOPROTEIN"/>
    <property type="match status" value="1"/>
</dbReference>
<name>A0A1H2PYQ8_9BACL</name>
<feature type="signal peptide" evidence="2">
    <location>
        <begin position="1"/>
        <end position="23"/>
    </location>
</feature>
<dbReference type="Pfam" id="PF00092">
    <property type="entry name" value="VWA"/>
    <property type="match status" value="1"/>
</dbReference>
<keyword evidence="2" id="KW-0732">Signal</keyword>
<evidence type="ECO:0000259" key="3">
    <source>
        <dbReference type="PROSITE" id="PS50234"/>
    </source>
</evidence>
<evidence type="ECO:0000313" key="4">
    <source>
        <dbReference type="EMBL" id="SDV99981.1"/>
    </source>
</evidence>
<dbReference type="Gene3D" id="3.40.50.410">
    <property type="entry name" value="von Willebrand factor, type A domain"/>
    <property type="match status" value="2"/>
</dbReference>
<feature type="domain" description="VWFA" evidence="3">
    <location>
        <begin position="142"/>
        <end position="330"/>
    </location>
</feature>
<evidence type="ECO:0000256" key="2">
    <source>
        <dbReference type="SAM" id="SignalP"/>
    </source>
</evidence>
<dbReference type="RefSeq" id="WP_091734468.1">
    <property type="nucleotide sequence ID" value="NZ_FNNQ01000001.1"/>
</dbReference>
<organism evidence="4 5">
    <name type="scientific">Marininema mesophilum</name>
    <dbReference type="NCBI Taxonomy" id="1048340"/>
    <lineage>
        <taxon>Bacteria</taxon>
        <taxon>Bacillati</taxon>
        <taxon>Bacillota</taxon>
        <taxon>Bacilli</taxon>
        <taxon>Bacillales</taxon>
        <taxon>Thermoactinomycetaceae</taxon>
        <taxon>Marininema</taxon>
    </lineage>
</organism>
<dbReference type="InterPro" id="IPR002035">
    <property type="entry name" value="VWF_A"/>
</dbReference>
<protein>
    <submittedName>
        <fullName evidence="4">D-amino-acid dehydrogenase/Ca-activated chloride channel family protein</fullName>
    </submittedName>
</protein>
<dbReference type="InterPro" id="IPR036465">
    <property type="entry name" value="vWFA_dom_sf"/>
</dbReference>
<feature type="chain" id="PRO_5038901484" evidence="2">
    <location>
        <begin position="24"/>
        <end position="448"/>
    </location>
</feature>
<accession>A0A1H2PYQ8</accession>
<dbReference type="PROSITE" id="PS50234">
    <property type="entry name" value="VWFA"/>
    <property type="match status" value="1"/>
</dbReference>
<feature type="region of interest" description="Disordered" evidence="1">
    <location>
        <begin position="426"/>
        <end position="448"/>
    </location>
</feature>
<dbReference type="SUPFAM" id="SSF53300">
    <property type="entry name" value="vWA-like"/>
    <property type="match status" value="1"/>
</dbReference>
<proteinExistence type="predicted"/>
<sequence length="448" mass="49936">MKHRLFTFILVSVLMMTSGCSILQDHLKATKSSSEKKSAKSSEKKTLIPVEVPEELKGIDVLAGPGKYIGDAYDVKKVKAEVNRFPKNLKAEEYLDKFHSLVSEDYRPYIKLYSDFNTIAKANDEEPGGARAAKLPQGKKVNVQILFDSSGSMAGKVDGGVKMELAKEAIKKFSSQLPEGVNISLRVYGHKGSNSKSQKGISCKSTDVVYPVGPYREGVFQKALNKFRPAGWTPLANSIRAAAKDLNTKKGDQVENIIYVVSDGVETCGGDPVAEARKLSGSNTQTMINIIGFDVDNAGQRALKKVAEAGKGTYSKVDSEEALEEYFEGEKARLIAEWEKWESRNVDDSYKSESQKLSALESNESKMVQLAELEEERIRSFTQYMESRGWDSSITIDIRSLNSTRGIKLRDYARDTGINLRDEVRNNELDRRNSARDKALDKRNKLRE</sequence>
<dbReference type="EMBL" id="FNNQ01000001">
    <property type="protein sequence ID" value="SDV99981.1"/>
    <property type="molecule type" value="Genomic_DNA"/>
</dbReference>
<keyword evidence="5" id="KW-1185">Reference proteome</keyword>
<dbReference type="AlphaFoldDB" id="A0A1H2PYQ8"/>
<gene>
    <name evidence="4" type="ORF">SAMN05444487_10123</name>
</gene>
<evidence type="ECO:0000313" key="5">
    <source>
        <dbReference type="Proteomes" id="UP000198534"/>
    </source>
</evidence>